<evidence type="ECO:0000313" key="3">
    <source>
        <dbReference type="Proteomes" id="UP000295632"/>
    </source>
</evidence>
<keyword evidence="3" id="KW-1185">Reference proteome</keyword>
<reference evidence="2 3" key="1">
    <citation type="submission" date="2019-03" db="EMBL/GenBank/DDBJ databases">
        <title>Genomic Encyclopedia of Type Strains, Phase IV (KMG-IV): sequencing the most valuable type-strain genomes for metagenomic binning, comparative biology and taxonomic classification.</title>
        <authorList>
            <person name="Goeker M."/>
        </authorList>
    </citation>
    <scope>NUCLEOTIDE SEQUENCE [LARGE SCALE GENOMIC DNA]</scope>
    <source>
        <strain evidence="2 3">DSM 28697</strain>
    </source>
</reference>
<evidence type="ECO:0000313" key="2">
    <source>
        <dbReference type="EMBL" id="TDQ38790.1"/>
    </source>
</evidence>
<dbReference type="InterPro" id="IPR035218">
    <property type="entry name" value="DUF5327"/>
</dbReference>
<proteinExistence type="predicted"/>
<accession>A0A4R6TY04</accession>
<protein>
    <recommendedName>
        <fullName evidence="4">YwdI family protein</fullName>
    </recommendedName>
</protein>
<organism evidence="2 3">
    <name type="scientific">Aureibacillus halotolerans</name>
    <dbReference type="NCBI Taxonomy" id="1508390"/>
    <lineage>
        <taxon>Bacteria</taxon>
        <taxon>Bacillati</taxon>
        <taxon>Bacillota</taxon>
        <taxon>Bacilli</taxon>
        <taxon>Bacillales</taxon>
        <taxon>Bacillaceae</taxon>
        <taxon>Aureibacillus</taxon>
    </lineage>
</organism>
<dbReference type="Pfam" id="PF17261">
    <property type="entry name" value="DUF5327"/>
    <property type="match status" value="1"/>
</dbReference>
<dbReference type="EMBL" id="SNYJ01000009">
    <property type="protein sequence ID" value="TDQ38790.1"/>
    <property type="molecule type" value="Genomic_DNA"/>
</dbReference>
<gene>
    <name evidence="2" type="ORF">EV213_109159</name>
</gene>
<evidence type="ECO:0000256" key="1">
    <source>
        <dbReference type="SAM" id="MobiDB-lite"/>
    </source>
</evidence>
<evidence type="ECO:0008006" key="4">
    <source>
        <dbReference type="Google" id="ProtNLM"/>
    </source>
</evidence>
<name>A0A4R6TY04_9BACI</name>
<feature type="region of interest" description="Disordered" evidence="1">
    <location>
        <begin position="74"/>
        <end position="100"/>
    </location>
</feature>
<dbReference type="RefSeq" id="WP_133580837.1">
    <property type="nucleotide sequence ID" value="NZ_SNYJ01000009.1"/>
</dbReference>
<dbReference type="AlphaFoldDB" id="A0A4R6TY04"/>
<dbReference type="Proteomes" id="UP000295632">
    <property type="component" value="Unassembled WGS sequence"/>
</dbReference>
<comment type="caution">
    <text evidence="2">The sequence shown here is derived from an EMBL/GenBank/DDBJ whole genome shotgun (WGS) entry which is preliminary data.</text>
</comment>
<sequence length="100" mass="11074">MSVSYQAMLRQMEQDVADAKVAQQQGNAQVMREKVAAVKVIAELLLAEEVERPAAPIKKMIVNDSADDLELRRMQGSTFQEENDDNDANGDGNGKSLFDF</sequence>